<dbReference type="EMBL" id="JAVIJP010000058">
    <property type="protein sequence ID" value="KAL3622720.1"/>
    <property type="molecule type" value="Genomic_DNA"/>
</dbReference>
<dbReference type="Proteomes" id="UP001632038">
    <property type="component" value="Unassembled WGS sequence"/>
</dbReference>
<dbReference type="SUPFAM" id="SSF54427">
    <property type="entry name" value="NTF2-like"/>
    <property type="match status" value="1"/>
</dbReference>
<dbReference type="AlphaFoldDB" id="A0ABD3C1H9"/>
<dbReference type="InterPro" id="IPR032710">
    <property type="entry name" value="NTF2-like_dom_sf"/>
</dbReference>
<organism evidence="1 2">
    <name type="scientific">Castilleja foliolosa</name>
    <dbReference type="NCBI Taxonomy" id="1961234"/>
    <lineage>
        <taxon>Eukaryota</taxon>
        <taxon>Viridiplantae</taxon>
        <taxon>Streptophyta</taxon>
        <taxon>Embryophyta</taxon>
        <taxon>Tracheophyta</taxon>
        <taxon>Spermatophyta</taxon>
        <taxon>Magnoliopsida</taxon>
        <taxon>eudicotyledons</taxon>
        <taxon>Gunneridae</taxon>
        <taxon>Pentapetalae</taxon>
        <taxon>asterids</taxon>
        <taxon>lamiids</taxon>
        <taxon>Lamiales</taxon>
        <taxon>Orobanchaceae</taxon>
        <taxon>Pedicularideae</taxon>
        <taxon>Castillejinae</taxon>
        <taxon>Castilleja</taxon>
    </lineage>
</organism>
<dbReference type="Pfam" id="PF07107">
    <property type="entry name" value="WI12"/>
    <property type="match status" value="1"/>
</dbReference>
<keyword evidence="2" id="KW-1185">Reference proteome</keyword>
<evidence type="ECO:0000313" key="2">
    <source>
        <dbReference type="Proteomes" id="UP001632038"/>
    </source>
</evidence>
<proteinExistence type="predicted"/>
<dbReference type="Gene3D" id="3.10.450.50">
    <property type="match status" value="1"/>
</dbReference>
<reference evidence="2" key="1">
    <citation type="journal article" date="2024" name="IScience">
        <title>Strigolactones Initiate the Formation of Haustorium-like Structures in Castilleja.</title>
        <authorList>
            <person name="Buerger M."/>
            <person name="Peterson D."/>
            <person name="Chory J."/>
        </authorList>
    </citation>
    <scope>NUCLEOTIDE SEQUENCE [LARGE SCALE GENOMIC DNA]</scope>
</reference>
<dbReference type="PANTHER" id="PTHR33703:SF16">
    <property type="entry name" value="OS05G0342100 PROTEIN"/>
    <property type="match status" value="1"/>
</dbReference>
<dbReference type="PANTHER" id="PTHR33703">
    <property type="entry name" value="OS07G0691300 PROTEIN"/>
    <property type="match status" value="1"/>
</dbReference>
<evidence type="ECO:0008006" key="3">
    <source>
        <dbReference type="Google" id="ProtNLM"/>
    </source>
</evidence>
<sequence length="149" mass="17031">METKSVENHSIATVLSLYDTISSGAREFSGLISNELEWWFHGPQNCHHMMKMLTGKSSPSDFRFTPRSIDTIDDGRVIVEGWEGAQVYWVHVWTLDDGVITQFREYFNTWLTVKDLRPLNCLSSSTATLWQSHPRDVAKRSLPGLMLAI</sequence>
<dbReference type="InterPro" id="IPR009798">
    <property type="entry name" value="Wun1-like"/>
</dbReference>
<gene>
    <name evidence="1" type="ORF">CASFOL_033328</name>
</gene>
<name>A0ABD3C1H9_9LAMI</name>
<accession>A0ABD3C1H9</accession>
<protein>
    <recommendedName>
        <fullName evidence="3">Wound-induced protein 1</fullName>
    </recommendedName>
</protein>
<evidence type="ECO:0000313" key="1">
    <source>
        <dbReference type="EMBL" id="KAL3622720.1"/>
    </source>
</evidence>
<comment type="caution">
    <text evidence="1">The sequence shown here is derived from an EMBL/GenBank/DDBJ whole genome shotgun (WGS) entry which is preliminary data.</text>
</comment>